<reference evidence="1" key="1">
    <citation type="submission" date="2023-06" db="EMBL/GenBank/DDBJ databases">
        <authorList>
            <person name="Jiang Y."/>
            <person name="Liu Q."/>
        </authorList>
    </citation>
    <scope>NUCLEOTIDE SEQUENCE</scope>
    <source>
        <strain evidence="1">CGMCC 1.12090</strain>
    </source>
</reference>
<protein>
    <submittedName>
        <fullName evidence="1">Uncharacterized protein</fullName>
    </submittedName>
</protein>
<name>A0ABT8S510_9BURK</name>
<comment type="caution">
    <text evidence="1">The sequence shown here is derived from an EMBL/GenBank/DDBJ whole genome shotgun (WGS) entry which is preliminary data.</text>
</comment>
<proteinExistence type="predicted"/>
<keyword evidence="2" id="KW-1185">Reference proteome</keyword>
<dbReference type="EMBL" id="JAUKVY010000005">
    <property type="protein sequence ID" value="MDO1532446.1"/>
    <property type="molecule type" value="Genomic_DNA"/>
</dbReference>
<dbReference type="Proteomes" id="UP001169027">
    <property type="component" value="Unassembled WGS sequence"/>
</dbReference>
<evidence type="ECO:0000313" key="1">
    <source>
        <dbReference type="EMBL" id="MDO1532446.1"/>
    </source>
</evidence>
<accession>A0ABT8S510</accession>
<organism evidence="1 2">
    <name type="scientific">Variovorax ginsengisoli</name>
    <dbReference type="NCBI Taxonomy" id="363844"/>
    <lineage>
        <taxon>Bacteria</taxon>
        <taxon>Pseudomonadati</taxon>
        <taxon>Pseudomonadota</taxon>
        <taxon>Betaproteobacteria</taxon>
        <taxon>Burkholderiales</taxon>
        <taxon>Comamonadaceae</taxon>
        <taxon>Variovorax</taxon>
    </lineage>
</organism>
<gene>
    <name evidence="1" type="ORF">Q2T77_09110</name>
</gene>
<evidence type="ECO:0000313" key="2">
    <source>
        <dbReference type="Proteomes" id="UP001169027"/>
    </source>
</evidence>
<dbReference type="RefSeq" id="WP_301807107.1">
    <property type="nucleotide sequence ID" value="NZ_JAUJZH010000005.1"/>
</dbReference>
<sequence>MSDPSTAPGTLQDEELQSLATEWRMRAMQGDQLAHRMARALEAEQRRRIRDSGLQILVPEASRATTPWWKFW</sequence>